<organism evidence="12 13">
    <name type="scientific">Odynerus spinipes</name>
    <dbReference type="NCBI Taxonomy" id="1348599"/>
    <lineage>
        <taxon>Eukaryota</taxon>
        <taxon>Metazoa</taxon>
        <taxon>Ecdysozoa</taxon>
        <taxon>Arthropoda</taxon>
        <taxon>Hexapoda</taxon>
        <taxon>Insecta</taxon>
        <taxon>Pterygota</taxon>
        <taxon>Neoptera</taxon>
        <taxon>Endopterygota</taxon>
        <taxon>Hymenoptera</taxon>
        <taxon>Apocrita</taxon>
        <taxon>Aculeata</taxon>
        <taxon>Vespoidea</taxon>
        <taxon>Vespidae</taxon>
        <taxon>Eumeninae</taxon>
        <taxon>Odynerus</taxon>
    </lineage>
</organism>
<keyword evidence="2 10" id="KW-0444">Lipid biosynthesis</keyword>
<sequence length="290" mass="34139">MTTILRILYSHYKYIVEDLSDPRTKDWFLVGSPWVVLGIIAFYLRFVYVLGPKFMERRQPYNLKKVLVIYNIMQIVINVYLLYEAILIGWFWKYKVICEPVDYSNSPDAIRAAGAVWMYYMVKIIDLFDTVFFILRKKQVQISFLHVYHHAGVTFGAWAATRYLAGGHATFLGVINSFVHVVMYSHYLWTSLKLGKPWWKKYITQLQIFQFWTILVHYSTAILTKDCAFPKWPLIIFIPQNFFMLILFSDFYYKTYIKKSPSKVDQNGVSSKTESNENGVELSNGKSKTH</sequence>
<evidence type="ECO:0000256" key="1">
    <source>
        <dbReference type="ARBA" id="ARBA00004141"/>
    </source>
</evidence>
<dbReference type="GO" id="GO:0019367">
    <property type="term" value="P:fatty acid elongation, saturated fatty acid"/>
    <property type="evidence" value="ECO:0007669"/>
    <property type="project" value="TreeGrafter"/>
</dbReference>
<feature type="region of interest" description="Disordered" evidence="11">
    <location>
        <begin position="262"/>
        <end position="290"/>
    </location>
</feature>
<dbReference type="GO" id="GO:0030148">
    <property type="term" value="P:sphingolipid biosynthetic process"/>
    <property type="evidence" value="ECO:0007669"/>
    <property type="project" value="TreeGrafter"/>
</dbReference>
<proteinExistence type="inferred from homology"/>
<dbReference type="GO" id="GO:0005789">
    <property type="term" value="C:endoplasmic reticulum membrane"/>
    <property type="evidence" value="ECO:0007669"/>
    <property type="project" value="TreeGrafter"/>
</dbReference>
<comment type="subcellular location">
    <subcellularLocation>
        <location evidence="1">Membrane</location>
        <topology evidence="1">Multi-pass membrane protein</topology>
    </subcellularLocation>
</comment>
<dbReference type="PANTHER" id="PTHR11157:SF21">
    <property type="entry name" value="ELONGATION OF VERY LONG CHAIN FATTY ACIDS PROTEIN"/>
    <property type="match status" value="1"/>
</dbReference>
<reference evidence="12" key="1">
    <citation type="submission" date="2021-08" db="EMBL/GenBank/DDBJ databases">
        <authorList>
            <person name="Misof B."/>
            <person name="Oliver O."/>
            <person name="Podsiadlowski L."/>
            <person name="Donath A."/>
            <person name="Peters R."/>
            <person name="Mayer C."/>
            <person name="Rust J."/>
            <person name="Gunkel S."/>
            <person name="Lesny P."/>
            <person name="Martin S."/>
            <person name="Oeyen J.P."/>
            <person name="Petersen M."/>
            <person name="Panagiotis P."/>
            <person name="Wilbrandt J."/>
            <person name="Tanja T."/>
        </authorList>
    </citation>
    <scope>NUCLEOTIDE SEQUENCE</scope>
    <source>
        <strain evidence="12">GBR_01_08_01A</strain>
        <tissue evidence="12">Thorax + abdomen</tissue>
    </source>
</reference>
<keyword evidence="13" id="KW-1185">Reference proteome</keyword>
<evidence type="ECO:0000256" key="2">
    <source>
        <dbReference type="ARBA" id="ARBA00022516"/>
    </source>
</evidence>
<dbReference type="GO" id="GO:0034626">
    <property type="term" value="P:fatty acid elongation, polyunsaturated fatty acid"/>
    <property type="evidence" value="ECO:0007669"/>
    <property type="project" value="TreeGrafter"/>
</dbReference>
<reference evidence="12" key="2">
    <citation type="journal article" date="2023" name="Commun. Biol.">
        <title>Intrasexual cuticular hydrocarbon dimorphism in a wasp sheds light on hydrocarbon biosynthesis genes in Hymenoptera.</title>
        <authorList>
            <person name="Moris V.C."/>
            <person name="Podsiadlowski L."/>
            <person name="Martin S."/>
            <person name="Oeyen J.P."/>
            <person name="Donath A."/>
            <person name="Petersen M."/>
            <person name="Wilbrandt J."/>
            <person name="Misof B."/>
            <person name="Liedtke D."/>
            <person name="Thamm M."/>
            <person name="Scheiner R."/>
            <person name="Schmitt T."/>
            <person name="Niehuis O."/>
        </authorList>
    </citation>
    <scope>NUCLEOTIDE SEQUENCE</scope>
    <source>
        <strain evidence="12">GBR_01_08_01A</strain>
    </source>
</reference>
<dbReference type="GO" id="GO:0009922">
    <property type="term" value="F:fatty acid elongase activity"/>
    <property type="evidence" value="ECO:0007669"/>
    <property type="project" value="UniProtKB-EC"/>
</dbReference>
<evidence type="ECO:0000256" key="6">
    <source>
        <dbReference type="ARBA" id="ARBA00022989"/>
    </source>
</evidence>
<feature type="transmembrane region" description="Helical" evidence="10">
    <location>
        <begin position="27"/>
        <end position="48"/>
    </location>
</feature>
<comment type="catalytic activity">
    <reaction evidence="10">
        <text>a very-long-chain acyl-CoA + malonyl-CoA + H(+) = a very-long-chain 3-oxoacyl-CoA + CO2 + CoA</text>
        <dbReference type="Rhea" id="RHEA:32727"/>
        <dbReference type="ChEBI" id="CHEBI:15378"/>
        <dbReference type="ChEBI" id="CHEBI:16526"/>
        <dbReference type="ChEBI" id="CHEBI:57287"/>
        <dbReference type="ChEBI" id="CHEBI:57384"/>
        <dbReference type="ChEBI" id="CHEBI:90725"/>
        <dbReference type="ChEBI" id="CHEBI:90736"/>
        <dbReference type="EC" id="2.3.1.199"/>
    </reaction>
</comment>
<dbReference type="PANTHER" id="PTHR11157">
    <property type="entry name" value="FATTY ACID ACYL TRANSFERASE-RELATED"/>
    <property type="match status" value="1"/>
</dbReference>
<dbReference type="PROSITE" id="PS01188">
    <property type="entry name" value="ELO"/>
    <property type="match status" value="1"/>
</dbReference>
<feature type="transmembrane region" description="Helical" evidence="10">
    <location>
        <begin position="171"/>
        <end position="190"/>
    </location>
</feature>
<keyword evidence="3 10" id="KW-0808">Transferase</keyword>
<feature type="transmembrane region" description="Helical" evidence="10">
    <location>
        <begin position="68"/>
        <end position="92"/>
    </location>
</feature>
<gene>
    <name evidence="12" type="ORF">KPH14_006154</name>
</gene>
<keyword evidence="5 10" id="KW-0276">Fatty acid metabolism</keyword>
<comment type="similarity">
    <text evidence="10">Belongs to the ELO family.</text>
</comment>
<dbReference type="InterPro" id="IPR002076">
    <property type="entry name" value="ELO_fam"/>
</dbReference>
<dbReference type="AlphaFoldDB" id="A0AAD9RJK0"/>
<dbReference type="EMBL" id="JAIFRP010000053">
    <property type="protein sequence ID" value="KAK2580403.1"/>
    <property type="molecule type" value="Genomic_DNA"/>
</dbReference>
<keyword evidence="9 10" id="KW-0275">Fatty acid biosynthesis</keyword>
<feature type="transmembrane region" description="Helical" evidence="10">
    <location>
        <begin position="202"/>
        <end position="220"/>
    </location>
</feature>
<comment type="caution">
    <text evidence="12">The sequence shown here is derived from an EMBL/GenBank/DDBJ whole genome shotgun (WGS) entry which is preliminary data.</text>
</comment>
<keyword evidence="4 10" id="KW-0812">Transmembrane</keyword>
<dbReference type="GO" id="GO:0034625">
    <property type="term" value="P:fatty acid elongation, monounsaturated fatty acid"/>
    <property type="evidence" value="ECO:0007669"/>
    <property type="project" value="TreeGrafter"/>
</dbReference>
<evidence type="ECO:0000256" key="3">
    <source>
        <dbReference type="ARBA" id="ARBA00022679"/>
    </source>
</evidence>
<accession>A0AAD9RJK0</accession>
<evidence type="ECO:0000256" key="11">
    <source>
        <dbReference type="SAM" id="MobiDB-lite"/>
    </source>
</evidence>
<name>A0AAD9RJK0_9HYME</name>
<feature type="transmembrane region" description="Helical" evidence="10">
    <location>
        <begin position="232"/>
        <end position="253"/>
    </location>
</feature>
<feature type="transmembrane region" description="Helical" evidence="10">
    <location>
        <begin position="112"/>
        <end position="135"/>
    </location>
</feature>
<dbReference type="InterPro" id="IPR030457">
    <property type="entry name" value="ELO_CS"/>
</dbReference>
<feature type="transmembrane region" description="Helical" evidence="10">
    <location>
        <begin position="147"/>
        <end position="165"/>
    </location>
</feature>
<evidence type="ECO:0000256" key="7">
    <source>
        <dbReference type="ARBA" id="ARBA00023098"/>
    </source>
</evidence>
<evidence type="ECO:0000313" key="12">
    <source>
        <dbReference type="EMBL" id="KAK2580403.1"/>
    </source>
</evidence>
<protein>
    <recommendedName>
        <fullName evidence="10">Elongation of very long chain fatty acids protein</fullName>
        <ecNumber evidence="10">2.3.1.199</ecNumber>
    </recommendedName>
    <alternativeName>
        <fullName evidence="10">Very-long-chain 3-oxoacyl-CoA synthase</fullName>
    </alternativeName>
</protein>
<dbReference type="Proteomes" id="UP001258017">
    <property type="component" value="Unassembled WGS sequence"/>
</dbReference>
<keyword evidence="7 10" id="KW-0443">Lipid metabolism</keyword>
<dbReference type="GO" id="GO:0042761">
    <property type="term" value="P:very long-chain fatty acid biosynthetic process"/>
    <property type="evidence" value="ECO:0007669"/>
    <property type="project" value="TreeGrafter"/>
</dbReference>
<evidence type="ECO:0000256" key="10">
    <source>
        <dbReference type="RuleBase" id="RU361115"/>
    </source>
</evidence>
<evidence type="ECO:0000256" key="8">
    <source>
        <dbReference type="ARBA" id="ARBA00023136"/>
    </source>
</evidence>
<feature type="compositionally biased region" description="Polar residues" evidence="11">
    <location>
        <begin position="263"/>
        <end position="278"/>
    </location>
</feature>
<evidence type="ECO:0000313" key="13">
    <source>
        <dbReference type="Proteomes" id="UP001258017"/>
    </source>
</evidence>
<evidence type="ECO:0000256" key="9">
    <source>
        <dbReference type="ARBA" id="ARBA00023160"/>
    </source>
</evidence>
<dbReference type="Pfam" id="PF01151">
    <property type="entry name" value="ELO"/>
    <property type="match status" value="1"/>
</dbReference>
<keyword evidence="8 10" id="KW-0472">Membrane</keyword>
<dbReference type="EC" id="2.3.1.199" evidence="10"/>
<keyword evidence="6 10" id="KW-1133">Transmembrane helix</keyword>
<evidence type="ECO:0000256" key="5">
    <source>
        <dbReference type="ARBA" id="ARBA00022832"/>
    </source>
</evidence>
<evidence type="ECO:0000256" key="4">
    <source>
        <dbReference type="ARBA" id="ARBA00022692"/>
    </source>
</evidence>